<keyword evidence="1 2" id="KW-0129">CBS domain</keyword>
<accession>A0A1H8WAS6</accession>
<dbReference type="SMART" id="SM00116">
    <property type="entry name" value="CBS"/>
    <property type="match status" value="2"/>
</dbReference>
<dbReference type="Proteomes" id="UP000199126">
    <property type="component" value="Unassembled WGS sequence"/>
</dbReference>
<feature type="domain" description="CBS" evidence="3">
    <location>
        <begin position="69"/>
        <end position="125"/>
    </location>
</feature>
<dbReference type="InterPro" id="IPR000644">
    <property type="entry name" value="CBS_dom"/>
</dbReference>
<dbReference type="SUPFAM" id="SSF54631">
    <property type="entry name" value="CBS-domain pair"/>
    <property type="match status" value="1"/>
</dbReference>
<evidence type="ECO:0000313" key="4">
    <source>
        <dbReference type="EMBL" id="SEP24248.1"/>
    </source>
</evidence>
<gene>
    <name evidence="4" type="ORF">SAMN04487948_12579</name>
</gene>
<evidence type="ECO:0000313" key="5">
    <source>
        <dbReference type="Proteomes" id="UP000199126"/>
    </source>
</evidence>
<evidence type="ECO:0000256" key="1">
    <source>
        <dbReference type="ARBA" id="ARBA00023122"/>
    </source>
</evidence>
<dbReference type="RefSeq" id="WP_089827701.1">
    <property type="nucleotide sequence ID" value="NZ_FODV01000025.1"/>
</dbReference>
<dbReference type="Gene3D" id="3.10.580.10">
    <property type="entry name" value="CBS-domain"/>
    <property type="match status" value="1"/>
</dbReference>
<sequence>MTLERLARTDVVTVGVDAPIDEIVETMRTHNVGSVVVVDGESPRGIVTDRDLVLYAMDGEASLTARNVMAEDLFTVDVDSDVFTVISEMDERKVRRVPVLENGRLVGIVTLDDFVGLLAAELEKLAAIIEAESPRQ</sequence>
<evidence type="ECO:0000259" key="3">
    <source>
        <dbReference type="PROSITE" id="PS51371"/>
    </source>
</evidence>
<reference evidence="5" key="1">
    <citation type="submission" date="2016-10" db="EMBL/GenBank/DDBJ databases">
        <authorList>
            <person name="Varghese N."/>
            <person name="Submissions S."/>
        </authorList>
    </citation>
    <scope>NUCLEOTIDE SEQUENCE [LARGE SCALE GENOMIC DNA]</scope>
    <source>
        <strain evidence="5">CGMCC 1.10121</strain>
    </source>
</reference>
<name>A0A1H8WAS6_9EURY</name>
<proteinExistence type="predicted"/>
<protein>
    <submittedName>
        <fullName evidence="4">CBS domain-containing protein</fullName>
    </submittedName>
</protein>
<keyword evidence="5" id="KW-1185">Reference proteome</keyword>
<dbReference type="InterPro" id="IPR051257">
    <property type="entry name" value="Diverse_CBS-Domain"/>
</dbReference>
<organism evidence="4 5">
    <name type="scientific">Halogranum amylolyticum</name>
    <dbReference type="NCBI Taxonomy" id="660520"/>
    <lineage>
        <taxon>Archaea</taxon>
        <taxon>Methanobacteriati</taxon>
        <taxon>Methanobacteriota</taxon>
        <taxon>Stenosarchaea group</taxon>
        <taxon>Halobacteria</taxon>
        <taxon>Halobacteriales</taxon>
        <taxon>Haloferacaceae</taxon>
    </lineage>
</organism>
<dbReference type="PROSITE" id="PS51371">
    <property type="entry name" value="CBS"/>
    <property type="match status" value="2"/>
</dbReference>
<evidence type="ECO:0000256" key="2">
    <source>
        <dbReference type="PROSITE-ProRule" id="PRU00703"/>
    </source>
</evidence>
<dbReference type="PANTHER" id="PTHR43080:SF2">
    <property type="entry name" value="CBS DOMAIN-CONTAINING PROTEIN"/>
    <property type="match status" value="1"/>
</dbReference>
<dbReference type="EMBL" id="FODV01000025">
    <property type="protein sequence ID" value="SEP24248.1"/>
    <property type="molecule type" value="Genomic_DNA"/>
</dbReference>
<feature type="domain" description="CBS" evidence="3">
    <location>
        <begin position="7"/>
        <end position="62"/>
    </location>
</feature>
<dbReference type="InterPro" id="IPR046342">
    <property type="entry name" value="CBS_dom_sf"/>
</dbReference>
<dbReference type="PANTHER" id="PTHR43080">
    <property type="entry name" value="CBS DOMAIN-CONTAINING PROTEIN CBSX3, MITOCHONDRIAL"/>
    <property type="match status" value="1"/>
</dbReference>
<dbReference type="AlphaFoldDB" id="A0A1H8WAS6"/>
<dbReference type="OrthoDB" id="43333at2157"/>
<dbReference type="Pfam" id="PF00571">
    <property type="entry name" value="CBS"/>
    <property type="match status" value="2"/>
</dbReference>